<dbReference type="Pfam" id="PF12770">
    <property type="entry name" value="CHAT"/>
    <property type="match status" value="1"/>
</dbReference>
<feature type="transmembrane region" description="Helical" evidence="1">
    <location>
        <begin position="792"/>
        <end position="813"/>
    </location>
</feature>
<dbReference type="RefSeq" id="WP_171975660.1">
    <property type="nucleotide sequence ID" value="NZ_CAWOXK010000001.1"/>
</dbReference>
<keyword evidence="1" id="KW-0812">Transmembrane</keyword>
<evidence type="ECO:0000313" key="3">
    <source>
        <dbReference type="EMBL" id="QDL07450.1"/>
    </source>
</evidence>
<evidence type="ECO:0000256" key="1">
    <source>
        <dbReference type="SAM" id="Phobius"/>
    </source>
</evidence>
<feature type="transmembrane region" description="Helical" evidence="1">
    <location>
        <begin position="752"/>
        <end position="780"/>
    </location>
</feature>
<proteinExistence type="predicted"/>
<keyword evidence="1" id="KW-1133">Transmembrane helix</keyword>
<organism evidence="3 4">
    <name type="scientific">Brasilonema sennae CENA114</name>
    <dbReference type="NCBI Taxonomy" id="415709"/>
    <lineage>
        <taxon>Bacteria</taxon>
        <taxon>Bacillati</taxon>
        <taxon>Cyanobacteriota</taxon>
        <taxon>Cyanophyceae</taxon>
        <taxon>Nostocales</taxon>
        <taxon>Scytonemataceae</taxon>
        <taxon>Brasilonema</taxon>
        <taxon>Bromeliae group (in: Brasilonema)</taxon>
    </lineage>
</organism>
<dbReference type="KEGG" id="bsen:DP114_05650"/>
<keyword evidence="4" id="KW-1185">Reference proteome</keyword>
<reference evidence="3 4" key="1">
    <citation type="submission" date="2018-06" db="EMBL/GenBank/DDBJ databases">
        <title>Comparative genomics of Brasilonema spp. strains.</title>
        <authorList>
            <person name="Alvarenga D.O."/>
            <person name="Fiore M.F."/>
            <person name="Varani A.M."/>
        </authorList>
    </citation>
    <scope>NUCLEOTIDE SEQUENCE [LARGE SCALE GENOMIC DNA]</scope>
    <source>
        <strain evidence="3 4">CENA114</strain>
    </source>
</reference>
<name>A0A856MAT2_9CYAN</name>
<dbReference type="Pfam" id="PF05226">
    <property type="entry name" value="CHASE2"/>
    <property type="match status" value="1"/>
</dbReference>
<dbReference type="InterPro" id="IPR024983">
    <property type="entry name" value="CHAT_dom"/>
</dbReference>
<sequence length="827" mass="93040">MSKLVVFSLLGGNLNQGFPVVTAQLWHNDQLFKITGSLPAVPELSEVYRRWKLLYEAVHQRLGSNQRIKVHSQDITNISMNDFDEVCQQLQAHINAWLKSESFQNIERQLRTLLSRDDEIRVIIETNIALVHRLPWHLWNFFEDYPKAELALSNHEYASPQVVRKSSTGQVKILAILGNSFGIDIDQDSYLLQGLTDTQTRFLVEPTRRELNEKLWNQNWDILFFAGHSASIADGERGEIYINQSESLTISQLKNALKTAITRGLKLAIFNSCDGIGLARDLADLNIPQIIVMREGVPDLVAQEFLKNFIVAFAGGKPFYPAVREARERLQGLENDFPCASWLPVICQNPTTVPITWQELRGGWGDIETRGEVSTKSRISTPKTKSRISTPKTKLWIVLLSTVIVTLSTIGLRYLGLFEKLELQIFDQMLLLRPKEELDPRLLVVEITEKDIQSRPETIQGPKSISDSTLAQLLNKLQKYQPRVIGLDIYRDFADPLRLLSGQAPNKLKPIQLATELSKENVVVVCKGRDSKYDPQGVKPPREVPEERQGFTDAIQDPDGIVRRQILMMRQEPSSSCATPHSLSLQLAAGYLSYENIKPDFNEDYVQFGSKVFKRLKSGRSGGYQQKVGLGGIQILVNYRDVDYQRISLEDVLSDKVNPELLKDKLVLIGVTANTISDTWSTPYSAAQQPYEQIPGVFIQAQMVSQILSAVLDERPILGVLPFWGDILWIWGWSSVSGLIVWRFRSLSNKGWGMFAIVVVLCGVCAIALSGALPIAVWAVPLGAMALLKQGVWLPFIPSAFAVVASGVVVLFVQRRREFSSTHSLRE</sequence>
<dbReference type="SMART" id="SM01080">
    <property type="entry name" value="CHASE2"/>
    <property type="match status" value="1"/>
</dbReference>
<dbReference type="Proteomes" id="UP000503129">
    <property type="component" value="Chromosome"/>
</dbReference>
<gene>
    <name evidence="3" type="ORF">DP114_05650</name>
</gene>
<keyword evidence="1" id="KW-0472">Membrane</keyword>
<dbReference type="EMBL" id="CP030118">
    <property type="protein sequence ID" value="QDL07450.1"/>
    <property type="molecule type" value="Genomic_DNA"/>
</dbReference>
<evidence type="ECO:0000259" key="2">
    <source>
        <dbReference type="SMART" id="SM01080"/>
    </source>
</evidence>
<dbReference type="AlphaFoldDB" id="A0A856MAT2"/>
<protein>
    <submittedName>
        <fullName evidence="3">Chase2 sensor protein</fullName>
    </submittedName>
</protein>
<accession>A0A856MAT2</accession>
<dbReference type="InterPro" id="IPR007890">
    <property type="entry name" value="CHASE2"/>
</dbReference>
<feature type="domain" description="CHASE2" evidence="2">
    <location>
        <begin position="418"/>
        <end position="740"/>
    </location>
</feature>
<evidence type="ECO:0000313" key="4">
    <source>
        <dbReference type="Proteomes" id="UP000503129"/>
    </source>
</evidence>